<dbReference type="Pfam" id="PF02397">
    <property type="entry name" value="Bac_transf"/>
    <property type="match status" value="1"/>
</dbReference>
<gene>
    <name evidence="4" type="ORF">ACFO9E_22740</name>
</gene>
<dbReference type="GO" id="GO:0016740">
    <property type="term" value="F:transferase activity"/>
    <property type="evidence" value="ECO:0007669"/>
    <property type="project" value="UniProtKB-KW"/>
</dbReference>
<organism evidence="4 5">
    <name type="scientific">Streptomyces maoxianensis</name>
    <dbReference type="NCBI Taxonomy" id="1459942"/>
    <lineage>
        <taxon>Bacteria</taxon>
        <taxon>Bacillati</taxon>
        <taxon>Actinomycetota</taxon>
        <taxon>Actinomycetes</taxon>
        <taxon>Kitasatosporales</taxon>
        <taxon>Streptomycetaceae</taxon>
        <taxon>Streptomyces</taxon>
    </lineage>
</organism>
<feature type="signal peptide" evidence="2">
    <location>
        <begin position="1"/>
        <end position="31"/>
    </location>
</feature>
<sequence>MPAKRVVDLAGSLILLLLLSPLLLAVSAAVAATSPGGVLARQARTGLGGVTFAMLTFRTRRAADFGPTPVGRLLRHFFLDDLPQLINVVRGEMSLVGPRPPGPDDSDHAERARLGVRPGITGLWQISDRSDLPWEEMAVLDLHYVEQHWLGLDLLILARTLPTALAGRRADRPVRLA</sequence>
<dbReference type="InterPro" id="IPR003362">
    <property type="entry name" value="Bact_transf"/>
</dbReference>
<evidence type="ECO:0000256" key="2">
    <source>
        <dbReference type="SAM" id="SignalP"/>
    </source>
</evidence>
<evidence type="ECO:0000313" key="5">
    <source>
        <dbReference type="Proteomes" id="UP001595993"/>
    </source>
</evidence>
<dbReference type="PANTHER" id="PTHR30576:SF10">
    <property type="entry name" value="SLL5057 PROTEIN"/>
    <property type="match status" value="1"/>
</dbReference>
<name>A0ABV9GD88_9ACTN</name>
<evidence type="ECO:0000259" key="3">
    <source>
        <dbReference type="Pfam" id="PF02397"/>
    </source>
</evidence>
<comment type="caution">
    <text evidence="4">The sequence shown here is derived from an EMBL/GenBank/DDBJ whole genome shotgun (WGS) entry which is preliminary data.</text>
</comment>
<evidence type="ECO:0000256" key="1">
    <source>
        <dbReference type="ARBA" id="ARBA00006464"/>
    </source>
</evidence>
<keyword evidence="2" id="KW-0732">Signal</keyword>
<protein>
    <submittedName>
        <fullName evidence="4">Sugar transferase</fullName>
    </submittedName>
</protein>
<dbReference type="PANTHER" id="PTHR30576">
    <property type="entry name" value="COLANIC BIOSYNTHESIS UDP-GLUCOSE LIPID CARRIER TRANSFERASE"/>
    <property type="match status" value="1"/>
</dbReference>
<keyword evidence="5" id="KW-1185">Reference proteome</keyword>
<keyword evidence="4" id="KW-0808">Transferase</keyword>
<proteinExistence type="inferred from homology"/>
<reference evidence="5" key="1">
    <citation type="journal article" date="2019" name="Int. J. Syst. Evol. Microbiol.">
        <title>The Global Catalogue of Microorganisms (GCM) 10K type strain sequencing project: providing services to taxonomists for standard genome sequencing and annotation.</title>
        <authorList>
            <consortium name="The Broad Institute Genomics Platform"/>
            <consortium name="The Broad Institute Genome Sequencing Center for Infectious Disease"/>
            <person name="Wu L."/>
            <person name="Ma J."/>
        </authorList>
    </citation>
    <scope>NUCLEOTIDE SEQUENCE [LARGE SCALE GENOMIC DNA]</scope>
    <source>
        <strain evidence="5">CGMCC 4.7139</strain>
    </source>
</reference>
<feature type="domain" description="Bacterial sugar transferase" evidence="3">
    <location>
        <begin position="4"/>
        <end position="165"/>
    </location>
</feature>
<feature type="chain" id="PRO_5047185503" evidence="2">
    <location>
        <begin position="32"/>
        <end position="177"/>
    </location>
</feature>
<dbReference type="EMBL" id="JBHSFE010000018">
    <property type="protein sequence ID" value="MFC4610589.1"/>
    <property type="molecule type" value="Genomic_DNA"/>
</dbReference>
<evidence type="ECO:0000313" key="4">
    <source>
        <dbReference type="EMBL" id="MFC4610589.1"/>
    </source>
</evidence>
<comment type="similarity">
    <text evidence="1">Belongs to the bacterial sugar transferase family.</text>
</comment>
<dbReference type="Proteomes" id="UP001595993">
    <property type="component" value="Unassembled WGS sequence"/>
</dbReference>
<dbReference type="RefSeq" id="WP_381198780.1">
    <property type="nucleotide sequence ID" value="NZ_JBHSFE010000018.1"/>
</dbReference>
<accession>A0ABV9GD88</accession>